<dbReference type="EMBL" id="OENF01000042">
    <property type="protein sequence ID" value="SOS76017.1"/>
    <property type="molecule type" value="Genomic_DNA"/>
</dbReference>
<dbReference type="AlphaFoldDB" id="A0A2H1YKV9"/>
<sequence>MIPFLQIKDLNLNKIVFLISIFIGTQCFSKDIFPPSYKAFLEEECDACGCSNNGGSLGMGGVIDNNFVGVRYLHQKYQSKDGIFSDSPKINEFFNTVQIWSRIPIIENLELQVFVPYHFHHREYITKKTSINGLGDISLFANYSIINQQKATYNKITDRVHSTNHVVKIGAGVKLPTGNYNEKINNSVNPSFQLGTGSVDYIANLQYVYKYNNIGVTNYVNYYYKTTNDKEYKFGNQFNFNSAFFYVFKDNKAHAFVPSLGVSGEFYQSNEKYNLPVKNTDGHAIFTNIGIEYNSEKLTFGALAMYPIDQNLSQGIIEVQYRTSVYINYNF</sequence>
<dbReference type="OrthoDB" id="1405967at2"/>
<dbReference type="GeneID" id="86943574"/>
<evidence type="ECO:0000313" key="2">
    <source>
        <dbReference type="Proteomes" id="UP000234211"/>
    </source>
</evidence>
<dbReference type="RefSeq" id="WP_101918631.1">
    <property type="nucleotide sequence ID" value="NZ_JAFMUR010000002.1"/>
</dbReference>
<accession>A0A2H1YKV9</accession>
<evidence type="ECO:0008006" key="3">
    <source>
        <dbReference type="Google" id="ProtNLM"/>
    </source>
</evidence>
<keyword evidence="2" id="KW-1185">Reference proteome</keyword>
<evidence type="ECO:0000313" key="1">
    <source>
        <dbReference type="EMBL" id="SOS76017.1"/>
    </source>
</evidence>
<organism evidence="1 2">
    <name type="scientific">Tenacibaculum piscium</name>
    <dbReference type="NCBI Taxonomy" id="1458515"/>
    <lineage>
        <taxon>Bacteria</taxon>
        <taxon>Pseudomonadati</taxon>
        <taxon>Bacteroidota</taxon>
        <taxon>Flavobacteriia</taxon>
        <taxon>Flavobacteriales</taxon>
        <taxon>Flavobacteriaceae</taxon>
        <taxon>Tenacibaculum</taxon>
    </lineage>
</organism>
<dbReference type="Proteomes" id="UP000234211">
    <property type="component" value="Unassembled WGS sequence"/>
</dbReference>
<proteinExistence type="predicted"/>
<protein>
    <recommendedName>
        <fullName evidence="3">Transporter</fullName>
    </recommendedName>
</protein>
<reference evidence="2" key="1">
    <citation type="submission" date="2017-11" db="EMBL/GenBank/DDBJ databases">
        <authorList>
            <person name="Duchaud E."/>
        </authorList>
    </citation>
    <scope>NUCLEOTIDE SEQUENCE [LARGE SCALE GENOMIC DNA]</scope>
    <source>
        <strain evidence="2">Tenacibaculum sp. TNO020</strain>
    </source>
</reference>
<gene>
    <name evidence="1" type="ORF">TNO020_70327</name>
</gene>
<name>A0A2H1YKV9_9FLAO</name>